<comment type="caution">
    <text evidence="2">The sequence shown here is derived from an EMBL/GenBank/DDBJ whole genome shotgun (WGS) entry which is preliminary data.</text>
</comment>
<evidence type="ECO:0000313" key="2">
    <source>
        <dbReference type="EMBL" id="KUO16470.1"/>
    </source>
</evidence>
<organism evidence="2 3">
    <name type="scientific">Streptomyces dysideae</name>
    <dbReference type="NCBI Taxonomy" id="909626"/>
    <lineage>
        <taxon>Bacteria</taxon>
        <taxon>Bacillati</taxon>
        <taxon>Actinomycetota</taxon>
        <taxon>Actinomycetes</taxon>
        <taxon>Kitasatosporales</taxon>
        <taxon>Streptomycetaceae</taxon>
        <taxon>Streptomyces</taxon>
    </lineage>
</organism>
<evidence type="ECO:0000313" key="3">
    <source>
        <dbReference type="Proteomes" id="UP000053260"/>
    </source>
</evidence>
<dbReference type="AlphaFoldDB" id="A0A101UTG6"/>
<sequence length="125" mass="13475">MVHGAEFGIIVHPGIHAVHAAAESGSFCGGDVPHRQYMNRLHGSTVAHHYPSPDCPTDCLHQGRLALRYPDHGNLNVAQHTRAESMRARPAPLPLQHPDHVGVTHPPPRPPAGQGTPERPSRNSA</sequence>
<reference evidence="2 3" key="1">
    <citation type="submission" date="2015-10" db="EMBL/GenBank/DDBJ databases">
        <title>Draft genome sequence of Streptomyces sp. RV15, isolated from a marine sponge.</title>
        <authorList>
            <person name="Ruckert C."/>
            <person name="Abdelmohsen U.R."/>
            <person name="Winkler A."/>
            <person name="Hentschel U."/>
            <person name="Kalinowski J."/>
            <person name="Kampfer P."/>
            <person name="Glaeser S."/>
        </authorList>
    </citation>
    <scope>NUCLEOTIDE SEQUENCE [LARGE SCALE GENOMIC DNA]</scope>
    <source>
        <strain evidence="2 3">RV15</strain>
    </source>
</reference>
<dbReference type="STRING" id="909626.AQJ91_35795"/>
<accession>A0A101UTG6</accession>
<evidence type="ECO:0000256" key="1">
    <source>
        <dbReference type="SAM" id="MobiDB-lite"/>
    </source>
</evidence>
<protein>
    <submittedName>
        <fullName evidence="2">Uncharacterized protein</fullName>
    </submittedName>
</protein>
<proteinExistence type="predicted"/>
<feature type="region of interest" description="Disordered" evidence="1">
    <location>
        <begin position="80"/>
        <end position="125"/>
    </location>
</feature>
<gene>
    <name evidence="2" type="ORF">AQJ91_35795</name>
</gene>
<dbReference type="Proteomes" id="UP000053260">
    <property type="component" value="Unassembled WGS sequence"/>
</dbReference>
<name>A0A101UTG6_9ACTN</name>
<keyword evidence="3" id="KW-1185">Reference proteome</keyword>
<dbReference type="EMBL" id="LMXB01000087">
    <property type="protein sequence ID" value="KUO16470.1"/>
    <property type="molecule type" value="Genomic_DNA"/>
</dbReference>